<dbReference type="GO" id="GO:0005381">
    <property type="term" value="F:iron ion transmembrane transporter activity"/>
    <property type="evidence" value="ECO:0007669"/>
    <property type="project" value="InterPro"/>
</dbReference>
<keyword evidence="6 8" id="KW-0472">Membrane</keyword>
<comment type="similarity">
    <text evidence="2">Belongs to the ferroportin (FP) (TC 2.A.100) family. SLC40A subfamily.</text>
</comment>
<evidence type="ECO:0008006" key="11">
    <source>
        <dbReference type="Google" id="ProtNLM"/>
    </source>
</evidence>
<evidence type="ECO:0000256" key="7">
    <source>
        <dbReference type="SAM" id="MobiDB-lite"/>
    </source>
</evidence>
<accession>A0A9P6N4G9</accession>
<feature type="transmembrane region" description="Helical" evidence="8">
    <location>
        <begin position="301"/>
        <end position="318"/>
    </location>
</feature>
<reference evidence="9" key="1">
    <citation type="journal article" date="2020" name="Fungal Divers.">
        <title>Resolving the Mortierellaceae phylogeny through synthesis of multi-gene phylogenetics and phylogenomics.</title>
        <authorList>
            <person name="Vandepol N."/>
            <person name="Liber J."/>
            <person name="Desiro A."/>
            <person name="Na H."/>
            <person name="Kennedy M."/>
            <person name="Barry K."/>
            <person name="Grigoriev I.V."/>
            <person name="Miller A.N."/>
            <person name="O'Donnell K."/>
            <person name="Stajich J.E."/>
            <person name="Bonito G."/>
        </authorList>
    </citation>
    <scope>NUCLEOTIDE SEQUENCE</scope>
    <source>
        <strain evidence="9">NRRL 2769</strain>
    </source>
</reference>
<evidence type="ECO:0000256" key="1">
    <source>
        <dbReference type="ARBA" id="ARBA00004141"/>
    </source>
</evidence>
<feature type="transmembrane region" description="Helical" evidence="8">
    <location>
        <begin position="266"/>
        <end position="289"/>
    </location>
</feature>
<dbReference type="AlphaFoldDB" id="A0A9P6N4G9"/>
<keyword evidence="5 8" id="KW-1133">Transmembrane helix</keyword>
<dbReference type="InterPro" id="IPR009716">
    <property type="entry name" value="Ferroportin-1"/>
</dbReference>
<dbReference type="InterPro" id="IPR036259">
    <property type="entry name" value="MFS_trans_sf"/>
</dbReference>
<feature type="transmembrane region" description="Helical" evidence="8">
    <location>
        <begin position="103"/>
        <end position="123"/>
    </location>
</feature>
<proteinExistence type="inferred from homology"/>
<dbReference type="Proteomes" id="UP000703661">
    <property type="component" value="Unassembled WGS sequence"/>
</dbReference>
<feature type="region of interest" description="Disordered" evidence="7">
    <location>
        <begin position="437"/>
        <end position="465"/>
    </location>
</feature>
<dbReference type="EMBL" id="JAAAID010000052">
    <property type="protein sequence ID" value="KAG0023540.1"/>
    <property type="molecule type" value="Genomic_DNA"/>
</dbReference>
<evidence type="ECO:0000256" key="8">
    <source>
        <dbReference type="SAM" id="Phobius"/>
    </source>
</evidence>
<feature type="transmembrane region" description="Helical" evidence="8">
    <location>
        <begin position="32"/>
        <end position="53"/>
    </location>
</feature>
<keyword evidence="10" id="KW-1185">Reference proteome</keyword>
<feature type="transmembrane region" description="Helical" evidence="8">
    <location>
        <begin position="74"/>
        <end position="91"/>
    </location>
</feature>
<sequence>MNNSRKLYLSHLLTSWVDRSFEFASYLMISNVYTSLLQSSIYGLTITLVALLFSNRIGNWINILSRLNTYRITLLTQKLSIILSTVLFYYLDSSDGVHNVYYAFIILLGCTLRLAFIGNSIAIEKDWAMIISDGHLELLLPTMRRIDLVCKTLSPILIGYLLLAPPLVVTITISVWTSVSTMMEYILISQIHRDVPALGSRAPFSSEAPTAGGGEEEVAAVPVSVREYVGHRTFLATLSLGILYVNVLSFGGTMTSYLALVGYDSGLLGIMKALSGIMGVAGTFVMPLLSARIGNVRTGLWSIWQLVFMLVLVILALTNKLDHTATSVLLFGGMALSRLGLWVFDIAGSLILQEYTASTHITGIAGWQYSVCNLFELLGSSDNEALDLINLAAMFSLTRSGCTARTIGLLHESSSASARLLIRAHYGQLPVVATHTASRAKHMATPPPPPSSSEPAPPSPHHTESQISIYEGPFSQTAKRLKLFSVSSLAATIALCPFIFILDAGLSTGMRGGLALAAVATSGSSTALVQWCLGPYVRKITIPNNTLSAVDTSSTNPSQPESTNAAITVTRSTPVSFETLSFLGGKRITTVKVSDLEPSSAPFSTIRIRAGQQSVVRDGRGRILSDGNKLKKRLYLHRELTSEEPLRTIMAEIQQNQNLTPSTNAPAKLSKVSETAKDGSDSAHAGVKAPVTEGMSDRIEQLKRKASENAKKDH</sequence>
<dbReference type="SUPFAM" id="SSF103473">
    <property type="entry name" value="MFS general substrate transporter"/>
    <property type="match status" value="1"/>
</dbReference>
<comment type="caution">
    <text evidence="9">The sequence shown here is derived from an EMBL/GenBank/DDBJ whole genome shotgun (WGS) entry which is preliminary data.</text>
</comment>
<evidence type="ECO:0000313" key="10">
    <source>
        <dbReference type="Proteomes" id="UP000703661"/>
    </source>
</evidence>
<feature type="transmembrane region" description="Helical" evidence="8">
    <location>
        <begin position="514"/>
        <end position="533"/>
    </location>
</feature>
<comment type="subcellular location">
    <subcellularLocation>
        <location evidence="1">Membrane</location>
        <topology evidence="1">Multi-pass membrane protein</topology>
    </subcellularLocation>
</comment>
<organism evidence="9 10">
    <name type="scientific">Entomortierella chlamydospora</name>
    <dbReference type="NCBI Taxonomy" id="101097"/>
    <lineage>
        <taxon>Eukaryota</taxon>
        <taxon>Fungi</taxon>
        <taxon>Fungi incertae sedis</taxon>
        <taxon>Mucoromycota</taxon>
        <taxon>Mortierellomycotina</taxon>
        <taxon>Mortierellomycetes</taxon>
        <taxon>Mortierellales</taxon>
        <taxon>Mortierellaceae</taxon>
        <taxon>Entomortierella</taxon>
    </lineage>
</organism>
<keyword evidence="3" id="KW-0813">Transport</keyword>
<gene>
    <name evidence="9" type="ORF">BGZ80_009099</name>
</gene>
<keyword evidence="4 8" id="KW-0812">Transmembrane</keyword>
<feature type="region of interest" description="Disordered" evidence="7">
    <location>
        <begin position="657"/>
        <end position="697"/>
    </location>
</feature>
<dbReference type="GO" id="GO:0016020">
    <property type="term" value="C:membrane"/>
    <property type="evidence" value="ECO:0007669"/>
    <property type="project" value="UniProtKB-SubCell"/>
</dbReference>
<protein>
    <recommendedName>
        <fullName evidence="11">Solute carrier family 40 protein</fullName>
    </recommendedName>
</protein>
<feature type="transmembrane region" description="Helical" evidence="8">
    <location>
        <begin position="483"/>
        <end position="502"/>
    </location>
</feature>
<evidence type="ECO:0000256" key="3">
    <source>
        <dbReference type="ARBA" id="ARBA00022448"/>
    </source>
</evidence>
<dbReference type="Pfam" id="PF06963">
    <property type="entry name" value="FPN1"/>
    <property type="match status" value="1"/>
</dbReference>
<evidence type="ECO:0000256" key="2">
    <source>
        <dbReference type="ARBA" id="ARBA00006279"/>
    </source>
</evidence>
<feature type="transmembrane region" description="Helical" evidence="8">
    <location>
        <begin position="234"/>
        <end position="260"/>
    </location>
</feature>
<evidence type="ECO:0000256" key="6">
    <source>
        <dbReference type="ARBA" id="ARBA00023136"/>
    </source>
</evidence>
<dbReference type="PANTHER" id="PTHR11660">
    <property type="entry name" value="SOLUTE CARRIER FAMILY 40 MEMBER"/>
    <property type="match status" value="1"/>
</dbReference>
<dbReference type="PANTHER" id="PTHR11660:SF57">
    <property type="entry name" value="SOLUTE CARRIER FAMILY 40 MEMBER"/>
    <property type="match status" value="1"/>
</dbReference>
<evidence type="ECO:0000313" key="9">
    <source>
        <dbReference type="EMBL" id="KAG0023540.1"/>
    </source>
</evidence>
<evidence type="ECO:0000256" key="5">
    <source>
        <dbReference type="ARBA" id="ARBA00022989"/>
    </source>
</evidence>
<name>A0A9P6N4G9_9FUNG</name>
<evidence type="ECO:0000256" key="4">
    <source>
        <dbReference type="ARBA" id="ARBA00022692"/>
    </source>
</evidence>
<feature type="compositionally biased region" description="Pro residues" evidence="7">
    <location>
        <begin position="445"/>
        <end position="460"/>
    </location>
</feature>